<accession>A0AAW0IP85</accession>
<dbReference type="Proteomes" id="UP001488838">
    <property type="component" value="Unassembled WGS sequence"/>
</dbReference>
<dbReference type="Pfam" id="PF08785">
    <property type="entry name" value="Ku_PK_bind"/>
    <property type="match status" value="1"/>
</dbReference>
<keyword evidence="3" id="KW-1185">Reference proteome</keyword>
<dbReference type="InterPro" id="IPR014893">
    <property type="entry name" value="Ku_PK_bind"/>
</dbReference>
<protein>
    <recommendedName>
        <fullName evidence="1">Ku C-terminal domain-containing protein</fullName>
    </recommendedName>
</protein>
<organism evidence="2 3">
    <name type="scientific">Myodes glareolus</name>
    <name type="common">Bank vole</name>
    <name type="synonym">Clethrionomys glareolus</name>
    <dbReference type="NCBI Taxonomy" id="447135"/>
    <lineage>
        <taxon>Eukaryota</taxon>
        <taxon>Metazoa</taxon>
        <taxon>Chordata</taxon>
        <taxon>Craniata</taxon>
        <taxon>Vertebrata</taxon>
        <taxon>Euteleostomi</taxon>
        <taxon>Mammalia</taxon>
        <taxon>Eutheria</taxon>
        <taxon>Euarchontoglires</taxon>
        <taxon>Glires</taxon>
        <taxon>Rodentia</taxon>
        <taxon>Myomorpha</taxon>
        <taxon>Muroidea</taxon>
        <taxon>Cricetidae</taxon>
        <taxon>Arvicolinae</taxon>
        <taxon>Myodes</taxon>
    </lineage>
</organism>
<dbReference type="InterPro" id="IPR036494">
    <property type="entry name" value="Ku_C_sf"/>
</dbReference>
<evidence type="ECO:0000313" key="2">
    <source>
        <dbReference type="EMBL" id="KAK7816232.1"/>
    </source>
</evidence>
<dbReference type="Gene3D" id="1.25.40.240">
    <property type="entry name" value="Ku, C-terminal domain"/>
    <property type="match status" value="1"/>
</dbReference>
<evidence type="ECO:0000313" key="3">
    <source>
        <dbReference type="Proteomes" id="UP001488838"/>
    </source>
</evidence>
<sequence>MFRSSLQLISHIEQFVDTNEVLYFLKSMECIKAFREEAIQVLAALTSFCPNSCQRAEASSTPTKKPGFRKHYSHCEQYDGVTLITKDESPGSSVTAEEATEFLAPKGKAKEGAAGLEEGGDVDDLLDMI</sequence>
<feature type="domain" description="Ku C-terminal" evidence="1">
    <location>
        <begin position="7"/>
        <end position="103"/>
    </location>
</feature>
<gene>
    <name evidence="2" type="ORF">U0070_022171</name>
</gene>
<dbReference type="EMBL" id="JBBHLL010000104">
    <property type="protein sequence ID" value="KAK7816232.1"/>
    <property type="molecule type" value="Genomic_DNA"/>
</dbReference>
<evidence type="ECO:0000259" key="1">
    <source>
        <dbReference type="Pfam" id="PF08785"/>
    </source>
</evidence>
<comment type="caution">
    <text evidence="2">The sequence shown here is derived from an EMBL/GenBank/DDBJ whole genome shotgun (WGS) entry which is preliminary data.</text>
</comment>
<name>A0AAW0IP85_MYOGA</name>
<proteinExistence type="predicted"/>
<dbReference type="AlphaFoldDB" id="A0AAW0IP85"/>
<reference evidence="2 3" key="1">
    <citation type="journal article" date="2023" name="bioRxiv">
        <title>Conserved and derived expression patterns and positive selection on dental genes reveal complex evolutionary context of ever-growing rodent molars.</title>
        <authorList>
            <person name="Calamari Z.T."/>
            <person name="Song A."/>
            <person name="Cohen E."/>
            <person name="Akter M."/>
            <person name="Roy R.D."/>
            <person name="Hallikas O."/>
            <person name="Christensen M.M."/>
            <person name="Li P."/>
            <person name="Marangoni P."/>
            <person name="Jernvall J."/>
            <person name="Klein O.D."/>
        </authorList>
    </citation>
    <scope>NUCLEOTIDE SEQUENCE [LARGE SCALE GENOMIC DNA]</scope>
    <source>
        <strain evidence="2">V071</strain>
    </source>
</reference>
<dbReference type="SUPFAM" id="SSF101420">
    <property type="entry name" value="C-terminal domain of Ku80"/>
    <property type="match status" value="1"/>
</dbReference>